<dbReference type="EMBL" id="RDRB01000005">
    <property type="protein sequence ID" value="ROU01097.1"/>
    <property type="molecule type" value="Genomic_DNA"/>
</dbReference>
<accession>A0A3N2R0T9</accession>
<name>A0A3N2R0T9_9RHOB</name>
<gene>
    <name evidence="2" type="ORF">EAT49_11260</name>
</gene>
<dbReference type="InterPro" id="IPR036388">
    <property type="entry name" value="WH-like_DNA-bd_sf"/>
</dbReference>
<dbReference type="Proteomes" id="UP000268016">
    <property type="component" value="Unassembled WGS sequence"/>
</dbReference>
<dbReference type="InterPro" id="IPR000835">
    <property type="entry name" value="HTH_MarR-typ"/>
</dbReference>
<comment type="caution">
    <text evidence="2">The sequence shown here is derived from an EMBL/GenBank/DDBJ whole genome shotgun (WGS) entry which is preliminary data.</text>
</comment>
<reference evidence="2 3" key="1">
    <citation type="submission" date="2018-10" db="EMBL/GenBank/DDBJ databases">
        <title>Histidinibacterium lentulum gen. nov., sp. nov., a marine bacterium from the culture broth of Picochlorum sp. 122.</title>
        <authorList>
            <person name="Wang G."/>
        </authorList>
    </citation>
    <scope>NUCLEOTIDE SEQUENCE [LARGE SCALE GENOMIC DNA]</scope>
    <source>
        <strain evidence="2 3">B17</strain>
    </source>
</reference>
<dbReference type="InterPro" id="IPR036390">
    <property type="entry name" value="WH_DNA-bd_sf"/>
</dbReference>
<dbReference type="Pfam" id="PF12802">
    <property type="entry name" value="MarR_2"/>
    <property type="match status" value="1"/>
</dbReference>
<dbReference type="RefSeq" id="WP_123642425.1">
    <property type="nucleotide sequence ID" value="NZ_ML119085.1"/>
</dbReference>
<feature type="domain" description="HTH marR-type" evidence="1">
    <location>
        <begin position="17"/>
        <end position="149"/>
    </location>
</feature>
<protein>
    <submittedName>
        <fullName evidence="2">MarR family transcriptional regulator</fullName>
    </submittedName>
</protein>
<dbReference type="PANTHER" id="PTHR33164:SF43">
    <property type="entry name" value="HTH-TYPE TRANSCRIPTIONAL REPRESSOR YETL"/>
    <property type="match status" value="1"/>
</dbReference>
<dbReference type="PANTHER" id="PTHR33164">
    <property type="entry name" value="TRANSCRIPTIONAL REGULATOR, MARR FAMILY"/>
    <property type="match status" value="1"/>
</dbReference>
<dbReference type="GO" id="GO:0006950">
    <property type="term" value="P:response to stress"/>
    <property type="evidence" value="ECO:0007669"/>
    <property type="project" value="TreeGrafter"/>
</dbReference>
<dbReference type="InterPro" id="IPR039422">
    <property type="entry name" value="MarR/SlyA-like"/>
</dbReference>
<dbReference type="OrthoDB" id="6400670at2"/>
<sequence length="157" mass="17583">MTDARPDSGREPDPALYFRLFNEIGILSQLSRAKLETVLPEGLILPHFAVLNHLVRVGDGRTPLEIARAFQVPKTSMSHTLAGLERAGLVRLGPNEKDRRSKRVWIAPEGRDLRERVVGRMGPLLGGFTSAFPPERVAEVLPLLEEMRAWLDAEREV</sequence>
<organism evidence="2 3">
    <name type="scientific">Histidinibacterium lentulum</name>
    <dbReference type="NCBI Taxonomy" id="2480588"/>
    <lineage>
        <taxon>Bacteria</taxon>
        <taxon>Pseudomonadati</taxon>
        <taxon>Pseudomonadota</taxon>
        <taxon>Alphaproteobacteria</taxon>
        <taxon>Rhodobacterales</taxon>
        <taxon>Paracoccaceae</taxon>
        <taxon>Histidinibacterium</taxon>
    </lineage>
</organism>
<dbReference type="AlphaFoldDB" id="A0A3N2R0T9"/>
<keyword evidence="3" id="KW-1185">Reference proteome</keyword>
<evidence type="ECO:0000259" key="1">
    <source>
        <dbReference type="PROSITE" id="PS50995"/>
    </source>
</evidence>
<dbReference type="PRINTS" id="PR00598">
    <property type="entry name" value="HTHMARR"/>
</dbReference>
<dbReference type="SMART" id="SM00347">
    <property type="entry name" value="HTH_MARR"/>
    <property type="match status" value="1"/>
</dbReference>
<dbReference type="Gene3D" id="1.10.10.10">
    <property type="entry name" value="Winged helix-like DNA-binding domain superfamily/Winged helix DNA-binding domain"/>
    <property type="match status" value="1"/>
</dbReference>
<dbReference type="SUPFAM" id="SSF46785">
    <property type="entry name" value="Winged helix' DNA-binding domain"/>
    <property type="match status" value="1"/>
</dbReference>
<evidence type="ECO:0000313" key="3">
    <source>
        <dbReference type="Proteomes" id="UP000268016"/>
    </source>
</evidence>
<evidence type="ECO:0000313" key="2">
    <source>
        <dbReference type="EMBL" id="ROU01097.1"/>
    </source>
</evidence>
<proteinExistence type="predicted"/>
<dbReference type="GO" id="GO:0003700">
    <property type="term" value="F:DNA-binding transcription factor activity"/>
    <property type="evidence" value="ECO:0007669"/>
    <property type="project" value="InterPro"/>
</dbReference>
<dbReference type="PROSITE" id="PS50995">
    <property type="entry name" value="HTH_MARR_2"/>
    <property type="match status" value="1"/>
</dbReference>